<reference evidence="2" key="1">
    <citation type="submission" date="2013-07" db="EMBL/GenBank/DDBJ databases">
        <authorList>
            <person name="McIlroy S."/>
        </authorList>
    </citation>
    <scope>NUCLEOTIDE SEQUENCE [LARGE SCALE GENOMIC DNA]</scope>
    <source>
        <strain evidence="2">Run_A_D11</strain>
    </source>
</reference>
<comment type="caution">
    <text evidence="2">The sequence shown here is derived from an EMBL/GenBank/DDBJ whole genome shotgun (WGS) entry which is preliminary data.</text>
</comment>
<name>W6MEG1_9GAMM</name>
<evidence type="ECO:0000256" key="1">
    <source>
        <dbReference type="SAM" id="MobiDB-lite"/>
    </source>
</evidence>
<sequence>MRPGDFPASAALRLPSPGDGLRPASSAVSVPLAASTPLKRVYAVGNRCGHTPMVPCFHLLHLPTDANPARPAVIAKAVAKLRQYYQNPRDGCWDALSQGERHHRLEQQIAAVGGLETLAGQKLHAKLIRWRQQRSERREAVILVLTLMVYYTDIKSLKIAIPRSPDWLGLSAPWIADHCGLSLSRTKRALATLARSALVVNTGRGRQFDKRRRCWVGVGWGPIRQFSFQLIRALGLEVSWRQAQRKARKAAVPTPQPPPLSLPPQGRSPASDPSASEVLSPVSPPPPTLTLRQRLQANSGKPAAPRATDPATLELHRRVAALAAQGMSLAEIKKRLKEITPPPDSS</sequence>
<accession>W6MEG1</accession>
<dbReference type="RefSeq" id="WP_048676855.1">
    <property type="nucleotide sequence ID" value="NZ_CBTJ020000112.1"/>
</dbReference>
<gene>
    <name evidence="2" type="ORF">BN873_990024</name>
</gene>
<reference evidence="2" key="2">
    <citation type="submission" date="2014-03" db="EMBL/GenBank/DDBJ databases">
        <title>Candidatus Competibacter-lineage genomes retrieved from metagenomes reveal functional metabolic diversity.</title>
        <authorList>
            <person name="McIlroy S.J."/>
            <person name="Albertsen M."/>
            <person name="Andresen E.K."/>
            <person name="Saunders A.M."/>
            <person name="Kristiansen R."/>
            <person name="Stokholm-Bjerregaard M."/>
            <person name="Nielsen K.L."/>
            <person name="Nielsen P.H."/>
        </authorList>
    </citation>
    <scope>NUCLEOTIDE SEQUENCE</scope>
    <source>
        <strain evidence="2">Run_A_D11</strain>
    </source>
</reference>
<keyword evidence="3" id="KW-1185">Reference proteome</keyword>
<dbReference type="Proteomes" id="UP000035760">
    <property type="component" value="Unassembled WGS sequence"/>
</dbReference>
<evidence type="ECO:0000313" key="3">
    <source>
        <dbReference type="Proteomes" id="UP000035760"/>
    </source>
</evidence>
<dbReference type="OrthoDB" id="5918726at2"/>
<evidence type="ECO:0000313" key="2">
    <source>
        <dbReference type="EMBL" id="CDI04553.1"/>
    </source>
</evidence>
<protein>
    <submittedName>
        <fullName evidence="2">Uncharacterized protein</fullName>
    </submittedName>
</protein>
<feature type="region of interest" description="Disordered" evidence="1">
    <location>
        <begin position="1"/>
        <end position="25"/>
    </location>
</feature>
<proteinExistence type="predicted"/>
<dbReference type="AlphaFoldDB" id="W6MEG1"/>
<organism evidence="2 3">
    <name type="scientific">Candidatus Competibacter denitrificans Run_A_D11</name>
    <dbReference type="NCBI Taxonomy" id="1400863"/>
    <lineage>
        <taxon>Bacteria</taxon>
        <taxon>Pseudomonadati</taxon>
        <taxon>Pseudomonadota</taxon>
        <taxon>Gammaproteobacteria</taxon>
        <taxon>Candidatus Competibacteraceae</taxon>
        <taxon>Candidatus Competibacter</taxon>
    </lineage>
</organism>
<dbReference type="EMBL" id="CBTJ020000112">
    <property type="protein sequence ID" value="CDI04553.1"/>
    <property type="molecule type" value="Genomic_DNA"/>
</dbReference>
<feature type="region of interest" description="Disordered" evidence="1">
    <location>
        <begin position="247"/>
        <end position="312"/>
    </location>
</feature>